<comment type="similarity">
    <text evidence="1">Belongs to the LysR transcriptional regulatory family.</text>
</comment>
<evidence type="ECO:0000256" key="1">
    <source>
        <dbReference type="ARBA" id="ARBA00009437"/>
    </source>
</evidence>
<evidence type="ECO:0000256" key="2">
    <source>
        <dbReference type="ARBA" id="ARBA00023015"/>
    </source>
</evidence>
<dbReference type="PRINTS" id="PR00039">
    <property type="entry name" value="HTHLYSR"/>
</dbReference>
<dbReference type="InterPro" id="IPR058163">
    <property type="entry name" value="LysR-type_TF_proteobact-type"/>
</dbReference>
<dbReference type="InterPro" id="IPR000847">
    <property type="entry name" value="LysR_HTH_N"/>
</dbReference>
<keyword evidence="3 6" id="KW-0238">DNA-binding</keyword>
<name>A0A4V2RIS1_SHIGR</name>
<evidence type="ECO:0000256" key="3">
    <source>
        <dbReference type="ARBA" id="ARBA00023125"/>
    </source>
</evidence>
<protein>
    <submittedName>
        <fullName evidence="6">DNA-binding transcriptional LysR family regulator</fullName>
    </submittedName>
</protein>
<gene>
    <name evidence="6" type="ORF">EV665_107205</name>
</gene>
<dbReference type="GO" id="GO:0003700">
    <property type="term" value="F:DNA-binding transcription factor activity"/>
    <property type="evidence" value="ECO:0007669"/>
    <property type="project" value="InterPro"/>
</dbReference>
<keyword evidence="4" id="KW-0804">Transcription</keyword>
<dbReference type="Pfam" id="PF00126">
    <property type="entry name" value="HTH_1"/>
    <property type="match status" value="1"/>
</dbReference>
<organism evidence="6 7">
    <name type="scientific">Shinella granuli</name>
    <dbReference type="NCBI Taxonomy" id="323621"/>
    <lineage>
        <taxon>Bacteria</taxon>
        <taxon>Pseudomonadati</taxon>
        <taxon>Pseudomonadota</taxon>
        <taxon>Alphaproteobacteria</taxon>
        <taxon>Hyphomicrobiales</taxon>
        <taxon>Rhizobiaceae</taxon>
        <taxon>Shinella</taxon>
    </lineage>
</organism>
<dbReference type="Proteomes" id="UP000295351">
    <property type="component" value="Unassembled WGS sequence"/>
</dbReference>
<sequence>MLAHIPLEAFRVFDAACRHMNFSRAGRELNITQAAVSRRIKGLEDHLGTQLFARSGKNLALTPRGERLFQRVRASLDYLEESLEPFRTGAGQSISLAASGSVSHLWLGPRLRDFSRDNPDVALRLVTSDSPADLASENNDLVIPYSAGEHPRWTLTPLLAETLAPVASPDYIARKGLDAAAIVPADLIALDLIDYERFNANWISFRPWLERVAPQALRKAPPRPHLTFSTYALAIDAAISGDGVALGSLDLLAAALAEGTLVQLGETRLVTGYGYHLGLPKFRTSPPEALRLHDSLLASRAAP</sequence>
<dbReference type="PANTHER" id="PTHR30537:SF74">
    <property type="entry name" value="HTH-TYPE TRANSCRIPTIONAL REGULATOR TRPI"/>
    <property type="match status" value="1"/>
</dbReference>
<reference evidence="6 7" key="1">
    <citation type="submission" date="2019-03" db="EMBL/GenBank/DDBJ databases">
        <title>Genomic Encyclopedia of Type Strains, Phase IV (KMG-IV): sequencing the most valuable type-strain genomes for metagenomic binning, comparative biology and taxonomic classification.</title>
        <authorList>
            <person name="Goeker M."/>
        </authorList>
    </citation>
    <scope>NUCLEOTIDE SEQUENCE [LARGE SCALE GENOMIC DNA]</scope>
    <source>
        <strain evidence="6 7">DSM 18401</strain>
    </source>
</reference>
<dbReference type="PROSITE" id="PS50931">
    <property type="entry name" value="HTH_LYSR"/>
    <property type="match status" value="1"/>
</dbReference>
<evidence type="ECO:0000256" key="4">
    <source>
        <dbReference type="ARBA" id="ARBA00023163"/>
    </source>
</evidence>
<dbReference type="Pfam" id="PF03466">
    <property type="entry name" value="LysR_substrate"/>
    <property type="match status" value="1"/>
</dbReference>
<keyword evidence="2" id="KW-0805">Transcription regulation</keyword>
<dbReference type="AlphaFoldDB" id="A0A4V2RIS1"/>
<dbReference type="FunFam" id="1.10.10.10:FF:000001">
    <property type="entry name" value="LysR family transcriptional regulator"/>
    <property type="match status" value="1"/>
</dbReference>
<keyword evidence="7" id="KW-1185">Reference proteome</keyword>
<evidence type="ECO:0000313" key="7">
    <source>
        <dbReference type="Proteomes" id="UP000295351"/>
    </source>
</evidence>
<dbReference type="PANTHER" id="PTHR30537">
    <property type="entry name" value="HTH-TYPE TRANSCRIPTIONAL REGULATOR"/>
    <property type="match status" value="1"/>
</dbReference>
<dbReference type="InterPro" id="IPR036388">
    <property type="entry name" value="WH-like_DNA-bd_sf"/>
</dbReference>
<evidence type="ECO:0000313" key="6">
    <source>
        <dbReference type="EMBL" id="TCN45370.1"/>
    </source>
</evidence>
<comment type="caution">
    <text evidence="6">The sequence shown here is derived from an EMBL/GenBank/DDBJ whole genome shotgun (WGS) entry which is preliminary data.</text>
</comment>
<dbReference type="Gene3D" id="3.40.190.10">
    <property type="entry name" value="Periplasmic binding protein-like II"/>
    <property type="match status" value="2"/>
</dbReference>
<dbReference type="InterPro" id="IPR036390">
    <property type="entry name" value="WH_DNA-bd_sf"/>
</dbReference>
<feature type="domain" description="HTH lysR-type" evidence="5">
    <location>
        <begin position="5"/>
        <end position="62"/>
    </location>
</feature>
<dbReference type="Gene3D" id="1.10.10.10">
    <property type="entry name" value="Winged helix-like DNA-binding domain superfamily/Winged helix DNA-binding domain"/>
    <property type="match status" value="1"/>
</dbReference>
<evidence type="ECO:0000259" key="5">
    <source>
        <dbReference type="PROSITE" id="PS50931"/>
    </source>
</evidence>
<dbReference type="SUPFAM" id="SSF46785">
    <property type="entry name" value="Winged helix' DNA-binding domain"/>
    <property type="match status" value="1"/>
</dbReference>
<dbReference type="SUPFAM" id="SSF53850">
    <property type="entry name" value="Periplasmic binding protein-like II"/>
    <property type="match status" value="1"/>
</dbReference>
<dbReference type="GO" id="GO:0006351">
    <property type="term" value="P:DNA-templated transcription"/>
    <property type="evidence" value="ECO:0007669"/>
    <property type="project" value="TreeGrafter"/>
</dbReference>
<dbReference type="InterPro" id="IPR005119">
    <property type="entry name" value="LysR_subst-bd"/>
</dbReference>
<dbReference type="GO" id="GO:0043565">
    <property type="term" value="F:sequence-specific DNA binding"/>
    <property type="evidence" value="ECO:0007669"/>
    <property type="project" value="TreeGrafter"/>
</dbReference>
<proteinExistence type="inferred from homology"/>
<accession>A0A4V2RIS1</accession>
<dbReference type="EMBL" id="SLVX01000007">
    <property type="protein sequence ID" value="TCN45370.1"/>
    <property type="molecule type" value="Genomic_DNA"/>
</dbReference>